<keyword evidence="16" id="KW-1185">Reference proteome</keyword>
<dbReference type="GO" id="GO:0005764">
    <property type="term" value="C:lysosome"/>
    <property type="evidence" value="ECO:0007669"/>
    <property type="project" value="TreeGrafter"/>
</dbReference>
<dbReference type="InterPro" id="IPR033121">
    <property type="entry name" value="PEPTIDASE_A1"/>
</dbReference>
<evidence type="ECO:0000256" key="7">
    <source>
        <dbReference type="ARBA" id="ARBA00022801"/>
    </source>
</evidence>
<dbReference type="PROSITE" id="PS00141">
    <property type="entry name" value="ASP_PROTEASE"/>
    <property type="match status" value="1"/>
</dbReference>
<keyword evidence="7 13" id="KW-0378">Hydrolase</keyword>
<dbReference type="InterPro" id="IPR021109">
    <property type="entry name" value="Peptidase_aspartic_dom_sf"/>
</dbReference>
<keyword evidence="10" id="KW-0325">Glycoprotein</keyword>
<evidence type="ECO:0000256" key="10">
    <source>
        <dbReference type="ARBA" id="ARBA00023180"/>
    </source>
</evidence>
<dbReference type="PROSITE" id="PS51767">
    <property type="entry name" value="PEPTIDASE_A1"/>
    <property type="match status" value="1"/>
</dbReference>
<dbReference type="GO" id="GO:0005576">
    <property type="term" value="C:extracellular region"/>
    <property type="evidence" value="ECO:0007669"/>
    <property type="project" value="UniProtKB-SubCell"/>
</dbReference>
<dbReference type="STRING" id="27835.A0A0N4XZV8"/>
<evidence type="ECO:0000256" key="4">
    <source>
        <dbReference type="ARBA" id="ARBA00022670"/>
    </source>
</evidence>
<organism evidence="17">
    <name type="scientific">Nippostrongylus brasiliensis</name>
    <name type="common">Rat hookworm</name>
    <dbReference type="NCBI Taxonomy" id="27835"/>
    <lineage>
        <taxon>Eukaryota</taxon>
        <taxon>Metazoa</taxon>
        <taxon>Ecdysozoa</taxon>
        <taxon>Nematoda</taxon>
        <taxon>Chromadorea</taxon>
        <taxon>Rhabditida</taxon>
        <taxon>Rhabditina</taxon>
        <taxon>Rhabditomorpha</taxon>
        <taxon>Strongyloidea</taxon>
        <taxon>Heligmosomidae</taxon>
        <taxon>Nippostrongylus</taxon>
    </lineage>
</organism>
<dbReference type="AlphaFoldDB" id="A0A0N4XZV8"/>
<feature type="active site" evidence="11">
    <location>
        <position position="93"/>
    </location>
</feature>
<keyword evidence="3" id="KW-0964">Secreted</keyword>
<reference evidence="17" key="1">
    <citation type="submission" date="2017-02" db="UniProtKB">
        <authorList>
            <consortium name="WormBaseParasite"/>
        </authorList>
    </citation>
    <scope>IDENTIFICATION</scope>
</reference>
<evidence type="ECO:0000256" key="13">
    <source>
        <dbReference type="RuleBase" id="RU000454"/>
    </source>
</evidence>
<dbReference type="InterPro" id="IPR001969">
    <property type="entry name" value="Aspartic_peptidase_AS"/>
</dbReference>
<dbReference type="SUPFAM" id="SSF50630">
    <property type="entry name" value="Acid proteases"/>
    <property type="match status" value="1"/>
</dbReference>
<dbReference type="PANTHER" id="PTHR47966">
    <property type="entry name" value="BETA-SITE APP-CLEAVING ENZYME, ISOFORM A-RELATED"/>
    <property type="match status" value="1"/>
</dbReference>
<evidence type="ECO:0000256" key="3">
    <source>
        <dbReference type="ARBA" id="ARBA00022525"/>
    </source>
</evidence>
<dbReference type="WBParaSite" id="NBR_0000875701-mRNA-1">
    <property type="protein sequence ID" value="NBR_0000875701-mRNA-1"/>
    <property type="gene ID" value="NBR_0000875701"/>
</dbReference>
<keyword evidence="5" id="KW-0732">Signal</keyword>
<dbReference type="EMBL" id="UYSL01020048">
    <property type="protein sequence ID" value="VDL72347.1"/>
    <property type="molecule type" value="Genomic_DNA"/>
</dbReference>
<comment type="subcellular location">
    <subcellularLocation>
        <location evidence="1">Secreted</location>
    </subcellularLocation>
</comment>
<dbReference type="InterPro" id="IPR001461">
    <property type="entry name" value="Aspartic_peptidase_A1"/>
</dbReference>
<evidence type="ECO:0000256" key="1">
    <source>
        <dbReference type="ARBA" id="ARBA00004613"/>
    </source>
</evidence>
<keyword evidence="4 13" id="KW-0645">Protease</keyword>
<proteinExistence type="inferred from homology"/>
<evidence type="ECO:0000313" key="15">
    <source>
        <dbReference type="EMBL" id="VDL72347.1"/>
    </source>
</evidence>
<dbReference type="InterPro" id="IPR034164">
    <property type="entry name" value="Pepsin-like_dom"/>
</dbReference>
<keyword evidence="6 13" id="KW-0064">Aspartyl protease</keyword>
<protein>
    <submittedName>
        <fullName evidence="17">Peptidase A1 domain-containing protein</fullName>
    </submittedName>
</protein>
<dbReference type="Pfam" id="PF00026">
    <property type="entry name" value="Asp"/>
    <property type="match status" value="1"/>
</dbReference>
<dbReference type="GO" id="GO:0004190">
    <property type="term" value="F:aspartic-type endopeptidase activity"/>
    <property type="evidence" value="ECO:0007669"/>
    <property type="project" value="UniProtKB-KW"/>
</dbReference>
<dbReference type="CDD" id="cd05471">
    <property type="entry name" value="pepsin_like"/>
    <property type="match status" value="1"/>
</dbReference>
<feature type="domain" description="Peptidase A1" evidence="14">
    <location>
        <begin position="75"/>
        <end position="429"/>
    </location>
</feature>
<evidence type="ECO:0000313" key="16">
    <source>
        <dbReference type="Proteomes" id="UP000271162"/>
    </source>
</evidence>
<feature type="disulfide bond" evidence="12">
    <location>
        <begin position="106"/>
        <end position="150"/>
    </location>
</feature>
<reference evidence="15 16" key="2">
    <citation type="submission" date="2018-11" db="EMBL/GenBank/DDBJ databases">
        <authorList>
            <consortium name="Pathogen Informatics"/>
        </authorList>
    </citation>
    <scope>NUCLEOTIDE SEQUENCE [LARGE SCALE GENOMIC DNA]</scope>
</reference>
<evidence type="ECO:0000256" key="12">
    <source>
        <dbReference type="PIRSR" id="PIRSR601461-2"/>
    </source>
</evidence>
<evidence type="ECO:0000313" key="17">
    <source>
        <dbReference type="WBParaSite" id="NBR_0000875701-mRNA-1"/>
    </source>
</evidence>
<name>A0A0N4XZV8_NIPBR</name>
<keyword evidence="8" id="KW-0865">Zymogen</keyword>
<keyword evidence="9 12" id="KW-1015">Disulfide bond</keyword>
<evidence type="ECO:0000256" key="11">
    <source>
        <dbReference type="PIRSR" id="PIRSR601461-1"/>
    </source>
</evidence>
<dbReference type="FunFam" id="2.40.70.10:FF:000058">
    <property type="entry name" value="ASpartyl Protease"/>
    <property type="match status" value="1"/>
</dbReference>
<dbReference type="OMA" id="VEIQYGK"/>
<evidence type="ECO:0000256" key="6">
    <source>
        <dbReference type="ARBA" id="ARBA00022750"/>
    </source>
</evidence>
<comment type="similarity">
    <text evidence="2 13">Belongs to the peptidase A1 family.</text>
</comment>
<dbReference type="PRINTS" id="PR00792">
    <property type="entry name" value="PEPSIN"/>
</dbReference>
<evidence type="ECO:0000259" key="14">
    <source>
        <dbReference type="PROSITE" id="PS51767"/>
    </source>
</evidence>
<gene>
    <name evidence="15" type="ORF">NBR_LOCUS8758</name>
</gene>
<dbReference type="PANTHER" id="PTHR47966:SF45">
    <property type="entry name" value="PEPTIDASE A1 DOMAIN-CONTAINING PROTEIN"/>
    <property type="match status" value="1"/>
</dbReference>
<dbReference type="GO" id="GO:0006508">
    <property type="term" value="P:proteolysis"/>
    <property type="evidence" value="ECO:0007669"/>
    <property type="project" value="UniProtKB-KW"/>
</dbReference>
<dbReference type="Gene3D" id="2.40.70.10">
    <property type="entry name" value="Acid Proteases"/>
    <property type="match status" value="3"/>
</dbReference>
<dbReference type="Proteomes" id="UP000271162">
    <property type="component" value="Unassembled WGS sequence"/>
</dbReference>
<feature type="active site" evidence="11">
    <location>
        <position position="321"/>
    </location>
</feature>
<evidence type="ECO:0000256" key="5">
    <source>
        <dbReference type="ARBA" id="ARBA00022729"/>
    </source>
</evidence>
<accession>A0A0N4XZV8</accession>
<evidence type="ECO:0000256" key="9">
    <source>
        <dbReference type="ARBA" id="ARBA00023157"/>
    </source>
</evidence>
<evidence type="ECO:0000256" key="8">
    <source>
        <dbReference type="ARBA" id="ARBA00023145"/>
    </source>
</evidence>
<evidence type="ECO:0000256" key="2">
    <source>
        <dbReference type="ARBA" id="ARBA00007447"/>
    </source>
</evidence>
<sequence>MRLTLPVLALVGYAMAGVYKVPLVKVESQKAKMIRAGTWARYVEERNAVRSVLHLMQASGGPFQQRVSDYDDAEYVGNITIGTPEQEFRVVLDTGSANFWVPDVSCGGGGRGGGCDTVACKIGFLCPYMCEDQSCCSTDVYLRRKTNNACDHKYSFDASKSKTYQKDGRKWSIQYVIGPASGILGMDVVRFGSPGTNQLVVPNTVFGQATYLDSLFELQASDGVLGLAFTSIAMKGVTPPFINAVNQGLVDQPIFTVFMKHVGDRINVDGGVYTYGGLDTENCGPVIAYQPLSSATNWQFTMNGVRSGDFSLQENYQVISDTSSWFIGAPFDAAQGIARAVGAQFDEENQVYVIDCDANPSIDLIIGGRTYTISGRNLVIPAFSGSSVCLLTIFGMNRGGFGPAWILGDPFIRQYCNVYDVGQQRIGFANSLQK</sequence>